<dbReference type="Proteomes" id="UP001219518">
    <property type="component" value="Unassembled WGS sequence"/>
</dbReference>
<name>A0AAE1LUU5_9NEOP</name>
<proteinExistence type="predicted"/>
<keyword evidence="2" id="KW-1185">Reference proteome</keyword>
<protein>
    <submittedName>
        <fullName evidence="1">Zinc finger protein MAGPIE</fullName>
    </submittedName>
</protein>
<feature type="non-terminal residue" evidence="1">
    <location>
        <position position="1"/>
    </location>
</feature>
<accession>A0AAE1LUU5</accession>
<reference evidence="1" key="1">
    <citation type="submission" date="2021-07" db="EMBL/GenBank/DDBJ databases">
        <authorList>
            <person name="Catto M.A."/>
            <person name="Jacobson A."/>
            <person name="Kennedy G."/>
            <person name="Labadie P."/>
            <person name="Hunt B.G."/>
            <person name="Srinivasan R."/>
        </authorList>
    </citation>
    <scope>NUCLEOTIDE SEQUENCE</scope>
    <source>
        <strain evidence="1">PL_HMW_Pooled</strain>
        <tissue evidence="1">Head</tissue>
    </source>
</reference>
<dbReference type="AlphaFoldDB" id="A0AAE1LUU5"/>
<evidence type="ECO:0000313" key="1">
    <source>
        <dbReference type="EMBL" id="KAK3932600.1"/>
    </source>
</evidence>
<organism evidence="1 2">
    <name type="scientific">Frankliniella fusca</name>
    <dbReference type="NCBI Taxonomy" id="407009"/>
    <lineage>
        <taxon>Eukaryota</taxon>
        <taxon>Metazoa</taxon>
        <taxon>Ecdysozoa</taxon>
        <taxon>Arthropoda</taxon>
        <taxon>Hexapoda</taxon>
        <taxon>Insecta</taxon>
        <taxon>Pterygota</taxon>
        <taxon>Neoptera</taxon>
        <taxon>Paraneoptera</taxon>
        <taxon>Thysanoptera</taxon>
        <taxon>Terebrantia</taxon>
        <taxon>Thripoidea</taxon>
        <taxon>Thripidae</taxon>
        <taxon>Frankliniella</taxon>
    </lineage>
</organism>
<comment type="caution">
    <text evidence="1">The sequence shown here is derived from an EMBL/GenBank/DDBJ whole genome shotgun (WGS) entry which is preliminary data.</text>
</comment>
<evidence type="ECO:0000313" key="2">
    <source>
        <dbReference type="Proteomes" id="UP001219518"/>
    </source>
</evidence>
<sequence length="76" mass="9032">LKYKTLLIFNVQADLAFSTTKHSKSHSFPWKKKRRTRLEIRNTKSAFYHSAQQSRPHSTQLALQCCRYIMSENNPY</sequence>
<dbReference type="EMBL" id="JAHWGI010001437">
    <property type="protein sequence ID" value="KAK3932600.1"/>
    <property type="molecule type" value="Genomic_DNA"/>
</dbReference>
<reference evidence="1" key="2">
    <citation type="journal article" date="2023" name="BMC Genomics">
        <title>Pest status, molecular evolution, and epigenetic factors derived from the genome assembly of Frankliniella fusca, a thysanopteran phytovirus vector.</title>
        <authorList>
            <person name="Catto M.A."/>
            <person name="Labadie P.E."/>
            <person name="Jacobson A.L."/>
            <person name="Kennedy G.G."/>
            <person name="Srinivasan R."/>
            <person name="Hunt B.G."/>
        </authorList>
    </citation>
    <scope>NUCLEOTIDE SEQUENCE</scope>
    <source>
        <strain evidence="1">PL_HMW_Pooled</strain>
    </source>
</reference>
<gene>
    <name evidence="1" type="ORF">KUF71_013059</name>
</gene>